<evidence type="ECO:0000313" key="1">
    <source>
        <dbReference type="EMBL" id="EXZ26450.1"/>
    </source>
</evidence>
<protein>
    <recommendedName>
        <fullName evidence="3">6-bladed beta-propeller</fullName>
    </recommendedName>
</protein>
<accession>A0A015WX00</accession>
<proteinExistence type="predicted"/>
<name>A0A015WX00_BACFG</name>
<sequence length="405" mass="45647">MNKVRLTLYLGILVHLIGCSSFHSEKIDLLAQVPSDCPIVEMTSVLDREDPISVKELVDSISYVQLDNFVKLPVRASILSMAVTKDYIFVLAGSDAGVFKYDRKGKLIKKIISNDYSSLKLWIGADEFKELLYLNQEGGSEGTTEVYDYDGNYQGNIAELYNMPYHSQYVHRLNEKFLAAFSPWCMPLTDKNYFGGAVFSEKGEMVHQLNYFVPSDTLALCKVSYYSFTYQSDGSMLVWNNGGSGSPIVQPYTTLYKVTVDSIFPVYRLFNGNTRDKIDHVQGIGVSGNSLAIETDSSLYLCCYHPKAPHPCPTLCFMRYDIKNKVLQGVNYPPNGISGGYINHLNGDIPIRFQYSFPLQKIYVSSINSGEIEQLRKSGYINANSDETLRSNKPGDNPILIYYHY</sequence>
<dbReference type="AlphaFoldDB" id="A0A015WX00"/>
<dbReference type="SUPFAM" id="SSF75011">
    <property type="entry name" value="3-carboxy-cis,cis-mucoante lactonizing enzyme"/>
    <property type="match status" value="1"/>
</dbReference>
<reference evidence="1 2" key="1">
    <citation type="submission" date="2014-02" db="EMBL/GenBank/DDBJ databases">
        <authorList>
            <person name="Sears C."/>
            <person name="Carroll K."/>
            <person name="Sack B.R."/>
            <person name="Qadri F."/>
            <person name="Myers L.L."/>
            <person name="Chung G.-T."/>
            <person name="Escheverria P."/>
            <person name="Fraser C.M."/>
            <person name="Sadzewicz L."/>
            <person name="Shefchek K.A."/>
            <person name="Tallon L."/>
            <person name="Das S.P."/>
            <person name="Daugherty S."/>
            <person name="Mongodin E.F."/>
        </authorList>
    </citation>
    <scope>NUCLEOTIDE SEQUENCE [LARGE SCALE GENOMIC DNA]</scope>
    <source>
        <strain evidence="1 2">S36L11</strain>
    </source>
</reference>
<gene>
    <name evidence="1" type="ORF">M136_4417</name>
</gene>
<organism evidence="1 2">
    <name type="scientific">Bacteroides fragilis str. S36L11</name>
    <dbReference type="NCBI Taxonomy" id="1339327"/>
    <lineage>
        <taxon>Bacteria</taxon>
        <taxon>Pseudomonadati</taxon>
        <taxon>Bacteroidota</taxon>
        <taxon>Bacteroidia</taxon>
        <taxon>Bacteroidales</taxon>
        <taxon>Bacteroidaceae</taxon>
        <taxon>Bacteroides</taxon>
    </lineage>
</organism>
<evidence type="ECO:0000313" key="2">
    <source>
        <dbReference type="Proteomes" id="UP000022082"/>
    </source>
</evidence>
<dbReference type="EMBL" id="JGDJ01000286">
    <property type="protein sequence ID" value="EXZ26450.1"/>
    <property type="molecule type" value="Genomic_DNA"/>
</dbReference>
<dbReference type="PATRIC" id="fig|1339327.3.peg.4904"/>
<dbReference type="Proteomes" id="UP000022082">
    <property type="component" value="Unassembled WGS sequence"/>
</dbReference>
<dbReference type="RefSeq" id="WP_032557649.1">
    <property type="nucleotide sequence ID" value="NZ_JGDJ01000286.1"/>
</dbReference>
<evidence type="ECO:0008006" key="3">
    <source>
        <dbReference type="Google" id="ProtNLM"/>
    </source>
</evidence>
<comment type="caution">
    <text evidence="1">The sequence shown here is derived from an EMBL/GenBank/DDBJ whole genome shotgun (WGS) entry which is preliminary data.</text>
</comment>